<dbReference type="Pfam" id="PF00443">
    <property type="entry name" value="UCH"/>
    <property type="match status" value="1"/>
</dbReference>
<dbReference type="Gene3D" id="3.30.40.10">
    <property type="entry name" value="Zinc/RING finger domain, C3HC4 (zinc finger)"/>
    <property type="match status" value="1"/>
</dbReference>
<reference evidence="10" key="1">
    <citation type="journal article" date="2014" name="Insect Biochem. Mol. Biol.">
        <title>An insight into the sialome of the frog biting fly, Corethrella appendiculata.</title>
        <authorList>
            <person name="Ribeiro J.M.C."/>
            <person name="Chagas A.C."/>
            <person name="Pham V.M."/>
            <person name="Lounibos L.P."/>
            <person name="Calvo E."/>
        </authorList>
    </citation>
    <scope>NUCLEOTIDE SEQUENCE</scope>
    <source>
        <tissue evidence="10">Salivary glands</tissue>
    </source>
</reference>
<protein>
    <recommendedName>
        <fullName evidence="6">Ubiquitin carboxyl-terminal hydrolase</fullName>
        <ecNumber evidence="6">3.4.19.12</ecNumber>
    </recommendedName>
</protein>
<sequence length="596" mass="67180">MDCPHISCVKITRDVIKNKKNLCSTTPLSKLIWKCLDCSMTKDNWMCLNCATVLCGRYENGHALKHSGENTDHDLCMNTNNLSVYCYKCDEFVINDSSDNIIEELRQELKENDTDTVSETSSTLEEVSSSKSTQESVSTTSSTSSSDSGWEEPLIGRRLRPRKRTISNDSNNENSSTKQRKSNSTIKRVVGLRNLGNTCFMNSVLQSLSNIQEFSCYFNALPSLESKQIKQRAYHSRSFKENLDNVFVVEELRKVLLNLSQGGDGTKAAISPECLFLVIWKVVPQFRGHRQHDAHEFLRYMLDRLHTELQQVTILTGGAITNLTPAITGTGTTTTNNQSTTTSATSTASTNSNSNNSKNGKDLNKMATLYPTINSLAKNTRNSIVTNVFGGILQSEVRCLICGMESKKHDPFLDLSLDIPEKFYSSDPDNDTSVCNISDCLSSFTDVEELAETELYYCNSCKCKQKSTKRFWIRRLPNVLCLHIKRFRWNNFYRTKIDLRISFPINSLDMSQYVLNNGPETRRSNSSCNIYDLAAVIVHHGNGSSCGHYTSFAIHNGMWMHFNDHTVKEVSPNAVADCKPYILFYIRREAGNNKTS</sequence>
<evidence type="ECO:0000256" key="6">
    <source>
        <dbReference type="RuleBase" id="RU366025"/>
    </source>
</evidence>
<keyword evidence="6" id="KW-0833">Ubl conjugation pathway</keyword>
<evidence type="ECO:0000256" key="7">
    <source>
        <dbReference type="SAM" id="MobiDB-lite"/>
    </source>
</evidence>
<comment type="similarity">
    <text evidence="6">Belongs to the peptidase C19 family.</text>
</comment>
<dbReference type="SMART" id="SM00290">
    <property type="entry name" value="ZnF_UBP"/>
    <property type="match status" value="1"/>
</dbReference>
<keyword evidence="4" id="KW-0862">Zinc</keyword>
<evidence type="ECO:0000259" key="9">
    <source>
        <dbReference type="PROSITE" id="PS50271"/>
    </source>
</evidence>
<feature type="domain" description="UBP-type" evidence="9">
    <location>
        <begin position="1"/>
        <end position="116"/>
    </location>
</feature>
<dbReference type="InterPro" id="IPR018200">
    <property type="entry name" value="USP_CS"/>
</dbReference>
<dbReference type="SUPFAM" id="SSF54001">
    <property type="entry name" value="Cysteine proteinases"/>
    <property type="match status" value="1"/>
</dbReference>
<name>U5EYW5_9DIPT</name>
<dbReference type="PROSITE" id="PS50271">
    <property type="entry name" value="ZF_UBP"/>
    <property type="match status" value="1"/>
</dbReference>
<dbReference type="PROSITE" id="PS50235">
    <property type="entry name" value="USP_3"/>
    <property type="match status" value="1"/>
</dbReference>
<keyword evidence="6 10" id="KW-0378">Hydrolase</keyword>
<evidence type="ECO:0000313" key="10">
    <source>
        <dbReference type="EMBL" id="JAB59852.1"/>
    </source>
</evidence>
<evidence type="ECO:0000256" key="5">
    <source>
        <dbReference type="PROSITE-ProRule" id="PRU00502"/>
    </source>
</evidence>
<dbReference type="InterPro" id="IPR028889">
    <property type="entry name" value="USP"/>
</dbReference>
<feature type="compositionally biased region" description="Low complexity" evidence="7">
    <location>
        <begin position="328"/>
        <end position="358"/>
    </location>
</feature>
<dbReference type="Gene3D" id="3.90.70.10">
    <property type="entry name" value="Cysteine proteinases"/>
    <property type="match status" value="1"/>
</dbReference>
<feature type="compositionally biased region" description="Low complexity" evidence="7">
    <location>
        <begin position="115"/>
        <end position="148"/>
    </location>
</feature>
<keyword evidence="3 5" id="KW-0863">Zinc-finger</keyword>
<accession>U5EYW5</accession>
<dbReference type="InterPro" id="IPR038765">
    <property type="entry name" value="Papain-like_cys_pep_sf"/>
</dbReference>
<dbReference type="PANTHER" id="PTHR21646:SF19">
    <property type="entry name" value="UBIQUITIN CARBOXYL-TERMINAL HYDROLASE 3"/>
    <property type="match status" value="1"/>
</dbReference>
<dbReference type="SUPFAM" id="SSF57850">
    <property type="entry name" value="RING/U-box"/>
    <property type="match status" value="1"/>
</dbReference>
<comment type="catalytic activity">
    <reaction evidence="1 6">
        <text>Thiol-dependent hydrolysis of ester, thioester, amide, peptide and isopeptide bonds formed by the C-terminal Gly of ubiquitin (a 76-residue protein attached to proteins as an intracellular targeting signal).</text>
        <dbReference type="EC" id="3.4.19.12"/>
    </reaction>
</comment>
<evidence type="ECO:0000259" key="8">
    <source>
        <dbReference type="PROSITE" id="PS50235"/>
    </source>
</evidence>
<dbReference type="EMBL" id="GANO01000019">
    <property type="protein sequence ID" value="JAB59852.1"/>
    <property type="molecule type" value="mRNA"/>
</dbReference>
<dbReference type="PANTHER" id="PTHR21646">
    <property type="entry name" value="UBIQUITIN CARBOXYL-TERMINAL HYDROLASE"/>
    <property type="match status" value="1"/>
</dbReference>
<evidence type="ECO:0000256" key="3">
    <source>
        <dbReference type="ARBA" id="ARBA00022771"/>
    </source>
</evidence>
<dbReference type="GO" id="GO:0004843">
    <property type="term" value="F:cysteine-type deubiquitinase activity"/>
    <property type="evidence" value="ECO:0007669"/>
    <property type="project" value="UniProtKB-UniRule"/>
</dbReference>
<dbReference type="GO" id="GO:0006508">
    <property type="term" value="P:proteolysis"/>
    <property type="evidence" value="ECO:0007669"/>
    <property type="project" value="UniProtKB-KW"/>
</dbReference>
<dbReference type="PROSITE" id="PS00973">
    <property type="entry name" value="USP_2"/>
    <property type="match status" value="1"/>
</dbReference>
<dbReference type="InterPro" id="IPR001607">
    <property type="entry name" value="Znf_UBP"/>
</dbReference>
<dbReference type="GO" id="GO:0008270">
    <property type="term" value="F:zinc ion binding"/>
    <property type="evidence" value="ECO:0007669"/>
    <property type="project" value="UniProtKB-KW"/>
</dbReference>
<keyword evidence="2" id="KW-0479">Metal-binding</keyword>
<dbReference type="InterPro" id="IPR013083">
    <property type="entry name" value="Znf_RING/FYVE/PHD"/>
</dbReference>
<evidence type="ECO:0000256" key="2">
    <source>
        <dbReference type="ARBA" id="ARBA00022723"/>
    </source>
</evidence>
<dbReference type="PROSITE" id="PS00972">
    <property type="entry name" value="USP_1"/>
    <property type="match status" value="1"/>
</dbReference>
<feature type="region of interest" description="Disordered" evidence="7">
    <location>
        <begin position="328"/>
        <end position="362"/>
    </location>
</feature>
<proteinExistence type="evidence at transcript level"/>
<evidence type="ECO:0000256" key="4">
    <source>
        <dbReference type="ARBA" id="ARBA00022833"/>
    </source>
</evidence>
<feature type="region of interest" description="Disordered" evidence="7">
    <location>
        <begin position="110"/>
        <end position="183"/>
    </location>
</feature>
<organism evidence="10">
    <name type="scientific">Corethrella appendiculata</name>
    <dbReference type="NCBI Taxonomy" id="1370023"/>
    <lineage>
        <taxon>Eukaryota</taxon>
        <taxon>Metazoa</taxon>
        <taxon>Ecdysozoa</taxon>
        <taxon>Arthropoda</taxon>
        <taxon>Hexapoda</taxon>
        <taxon>Insecta</taxon>
        <taxon>Pterygota</taxon>
        <taxon>Neoptera</taxon>
        <taxon>Endopterygota</taxon>
        <taxon>Diptera</taxon>
        <taxon>Nematocera</taxon>
        <taxon>Culicoidea</taxon>
        <taxon>Chaoboridae</taxon>
        <taxon>Corethrella</taxon>
    </lineage>
</organism>
<feature type="domain" description="USP" evidence="8">
    <location>
        <begin position="190"/>
        <end position="588"/>
    </location>
</feature>
<dbReference type="Pfam" id="PF02148">
    <property type="entry name" value="zf-UBP"/>
    <property type="match status" value="1"/>
</dbReference>
<dbReference type="AlphaFoldDB" id="U5EYW5"/>
<dbReference type="GO" id="GO:0016579">
    <property type="term" value="P:protein deubiquitination"/>
    <property type="evidence" value="ECO:0007669"/>
    <property type="project" value="InterPro"/>
</dbReference>
<keyword evidence="6" id="KW-0645">Protease</keyword>
<evidence type="ECO:0000256" key="1">
    <source>
        <dbReference type="ARBA" id="ARBA00000707"/>
    </source>
</evidence>
<keyword evidence="6" id="KW-0788">Thiol protease</keyword>
<dbReference type="InterPro" id="IPR050185">
    <property type="entry name" value="Ub_carboxyl-term_hydrolase"/>
</dbReference>
<dbReference type="EC" id="3.4.19.12" evidence="6"/>
<feature type="compositionally biased region" description="Polar residues" evidence="7">
    <location>
        <begin position="167"/>
        <end position="183"/>
    </location>
</feature>
<dbReference type="InterPro" id="IPR001394">
    <property type="entry name" value="Peptidase_C19_UCH"/>
</dbReference>